<sequence length="300" mass="33710">MYCYTKLASSRKSHAPHSLLLRHGREPLHGPLPYQVHTPFVDRALSFFATLRGRTLFTSLLHSRYYTHFHIYTDGSRLTTPSICRCSHLHSLQVPCHCLAITRLRIGHTRFNAHLHRLGMTDSLHCPWCPTQPDTPEHLLLHCSCHHPHRVAFLHSLSAIHPHKPTLTALLGGCTNTNQAFKTLNPTRTSLHKTNQLHHIKPEHITSASRTFGALEAVTHNLHGPNKPPKRSLCTVGYVPPASMYHPWLLCTMHGCYRFSFAQDVDCAFALDGKPLSVTDATSGTTAYVVQQYHNLSTGI</sequence>
<reference evidence="1 2" key="1">
    <citation type="submission" date="2019-05" db="EMBL/GenBank/DDBJ databases">
        <title>Another draft genome of Portunus trituberculatus and its Hox gene families provides insights of decapod evolution.</title>
        <authorList>
            <person name="Jeong J.-H."/>
            <person name="Song I."/>
            <person name="Kim S."/>
            <person name="Choi T."/>
            <person name="Kim D."/>
            <person name="Ryu S."/>
            <person name="Kim W."/>
        </authorList>
    </citation>
    <scope>NUCLEOTIDE SEQUENCE [LARGE SCALE GENOMIC DNA]</scope>
    <source>
        <tissue evidence="1">Muscle</tissue>
    </source>
</reference>
<evidence type="ECO:0000313" key="2">
    <source>
        <dbReference type="Proteomes" id="UP000324222"/>
    </source>
</evidence>
<dbReference type="OrthoDB" id="6371827at2759"/>
<dbReference type="Proteomes" id="UP000324222">
    <property type="component" value="Unassembled WGS sequence"/>
</dbReference>
<comment type="caution">
    <text evidence="1">The sequence shown here is derived from an EMBL/GenBank/DDBJ whole genome shotgun (WGS) entry which is preliminary data.</text>
</comment>
<name>A0A5B7FZ10_PORTR</name>
<dbReference type="EMBL" id="VSRR010009563">
    <property type="protein sequence ID" value="MPC50535.1"/>
    <property type="molecule type" value="Genomic_DNA"/>
</dbReference>
<dbReference type="AlphaFoldDB" id="A0A5B7FZ10"/>
<gene>
    <name evidence="1" type="ORF">E2C01_044364</name>
</gene>
<evidence type="ECO:0008006" key="3">
    <source>
        <dbReference type="Google" id="ProtNLM"/>
    </source>
</evidence>
<evidence type="ECO:0000313" key="1">
    <source>
        <dbReference type="EMBL" id="MPC50535.1"/>
    </source>
</evidence>
<proteinExistence type="predicted"/>
<protein>
    <recommendedName>
        <fullName evidence="3">Reverse transcriptase zinc-binding domain-containing protein</fullName>
    </recommendedName>
</protein>
<accession>A0A5B7FZ10</accession>
<keyword evidence="2" id="KW-1185">Reference proteome</keyword>
<organism evidence="1 2">
    <name type="scientific">Portunus trituberculatus</name>
    <name type="common">Swimming crab</name>
    <name type="synonym">Neptunus trituberculatus</name>
    <dbReference type="NCBI Taxonomy" id="210409"/>
    <lineage>
        <taxon>Eukaryota</taxon>
        <taxon>Metazoa</taxon>
        <taxon>Ecdysozoa</taxon>
        <taxon>Arthropoda</taxon>
        <taxon>Crustacea</taxon>
        <taxon>Multicrustacea</taxon>
        <taxon>Malacostraca</taxon>
        <taxon>Eumalacostraca</taxon>
        <taxon>Eucarida</taxon>
        <taxon>Decapoda</taxon>
        <taxon>Pleocyemata</taxon>
        <taxon>Brachyura</taxon>
        <taxon>Eubrachyura</taxon>
        <taxon>Portunoidea</taxon>
        <taxon>Portunidae</taxon>
        <taxon>Portuninae</taxon>
        <taxon>Portunus</taxon>
    </lineage>
</organism>